<dbReference type="GO" id="GO:0006508">
    <property type="term" value="P:proteolysis"/>
    <property type="evidence" value="ECO:0007669"/>
    <property type="project" value="UniProtKB-KW"/>
</dbReference>
<dbReference type="AlphaFoldDB" id="A0A9W8HCQ5"/>
<evidence type="ECO:0000256" key="3">
    <source>
        <dbReference type="ARBA" id="ARBA00022801"/>
    </source>
</evidence>
<sequence length="412" mass="46198">MLPGGPAPSMRQPPLFTYHDASVYSGDPASLRPGHAVSDAILAFYFEYLTHEILKGDGSILLLKPGAVQQLRRARDVDAMRAALPDDTLSKTIVFLPISNSDGAPTHHWSLLVLCWRGDVPEFHYFDSRANRNFAHALAAKERMDQALLGGMQAHMVTHSCPQQENPHDCGIFVILFIDLLARRYADLRLPAAASADPYADADADRPRPRALRRSRSTPRASTRQPDVLARSLNNSNSNSKANNARPPVVTRACQPSRAGHNHSHHHHHHHHSHNHGHGRAGHHHHHHHHHHHSHGPGQQHMHYAGASCYPMRRHSVHHCTGPPLPYFPRYINRYPAIMPGSLVQRPMSPFVQPLGEKQQFSVFDPALLRTPEFERTFWWIDYGDLCNPNAARDTLLAVVNKHANTNIPVPT</sequence>
<dbReference type="Proteomes" id="UP001140217">
    <property type="component" value="Unassembled WGS sequence"/>
</dbReference>
<accession>A0A9W8HCQ5</accession>
<dbReference type="Pfam" id="PF02902">
    <property type="entry name" value="Peptidase_C48"/>
    <property type="match status" value="1"/>
</dbReference>
<dbReference type="PROSITE" id="PS50600">
    <property type="entry name" value="ULP_PROTEASE"/>
    <property type="match status" value="1"/>
</dbReference>
<keyword evidence="8" id="KW-1185">Reference proteome</keyword>
<dbReference type="GO" id="GO:0008234">
    <property type="term" value="F:cysteine-type peptidase activity"/>
    <property type="evidence" value="ECO:0007669"/>
    <property type="project" value="UniProtKB-KW"/>
</dbReference>
<dbReference type="InterPro" id="IPR044613">
    <property type="entry name" value="Nep1/2-like"/>
</dbReference>
<protein>
    <recommendedName>
        <fullName evidence="6">Ubiquitin-like protease family profile domain-containing protein</fullName>
    </recommendedName>
</protein>
<proteinExistence type="inferred from homology"/>
<evidence type="ECO:0000256" key="5">
    <source>
        <dbReference type="SAM" id="MobiDB-lite"/>
    </source>
</evidence>
<dbReference type="GO" id="GO:0000338">
    <property type="term" value="P:protein deneddylation"/>
    <property type="evidence" value="ECO:0007669"/>
    <property type="project" value="TreeGrafter"/>
</dbReference>
<dbReference type="InterPro" id="IPR003653">
    <property type="entry name" value="Peptidase_C48_C"/>
</dbReference>
<dbReference type="PANTHER" id="PTHR46468:SF1">
    <property type="entry name" value="SENTRIN-SPECIFIC PROTEASE 8"/>
    <property type="match status" value="1"/>
</dbReference>
<gene>
    <name evidence="7" type="ORF">H4R18_002182</name>
</gene>
<evidence type="ECO:0000313" key="8">
    <source>
        <dbReference type="Proteomes" id="UP001140217"/>
    </source>
</evidence>
<dbReference type="SUPFAM" id="SSF54001">
    <property type="entry name" value="Cysteine proteinases"/>
    <property type="match status" value="1"/>
</dbReference>
<keyword evidence="2" id="KW-0645">Protease</keyword>
<comment type="caution">
    <text evidence="7">The sequence shown here is derived from an EMBL/GenBank/DDBJ whole genome shotgun (WGS) entry which is preliminary data.</text>
</comment>
<dbReference type="EMBL" id="JANBUL010000068">
    <property type="protein sequence ID" value="KAJ2782614.1"/>
    <property type="molecule type" value="Genomic_DNA"/>
</dbReference>
<name>A0A9W8HCQ5_9FUNG</name>
<evidence type="ECO:0000313" key="7">
    <source>
        <dbReference type="EMBL" id="KAJ2782614.1"/>
    </source>
</evidence>
<dbReference type="InterPro" id="IPR038765">
    <property type="entry name" value="Papain-like_cys_pep_sf"/>
</dbReference>
<feature type="region of interest" description="Disordered" evidence="5">
    <location>
        <begin position="196"/>
        <end position="301"/>
    </location>
</feature>
<organism evidence="7 8">
    <name type="scientific">Coemansia javaensis</name>
    <dbReference type="NCBI Taxonomy" id="2761396"/>
    <lineage>
        <taxon>Eukaryota</taxon>
        <taxon>Fungi</taxon>
        <taxon>Fungi incertae sedis</taxon>
        <taxon>Zoopagomycota</taxon>
        <taxon>Kickxellomycotina</taxon>
        <taxon>Kickxellomycetes</taxon>
        <taxon>Kickxellales</taxon>
        <taxon>Kickxellaceae</taxon>
        <taxon>Coemansia</taxon>
    </lineage>
</organism>
<evidence type="ECO:0000259" key="6">
    <source>
        <dbReference type="PROSITE" id="PS50600"/>
    </source>
</evidence>
<keyword evidence="4" id="KW-0788">Thiol protease</keyword>
<evidence type="ECO:0000256" key="1">
    <source>
        <dbReference type="ARBA" id="ARBA00005234"/>
    </source>
</evidence>
<feature type="compositionally biased region" description="Low complexity" evidence="5">
    <location>
        <begin position="218"/>
        <end position="246"/>
    </location>
</feature>
<feature type="domain" description="Ubiquitin-like protease family profile" evidence="6">
    <location>
        <begin position="21"/>
        <end position="181"/>
    </location>
</feature>
<dbReference type="Gene3D" id="3.40.395.10">
    <property type="entry name" value="Adenoviral Proteinase, Chain A"/>
    <property type="match status" value="1"/>
</dbReference>
<evidence type="ECO:0000256" key="4">
    <source>
        <dbReference type="ARBA" id="ARBA00022807"/>
    </source>
</evidence>
<evidence type="ECO:0000256" key="2">
    <source>
        <dbReference type="ARBA" id="ARBA00022670"/>
    </source>
</evidence>
<feature type="compositionally biased region" description="Basic residues" evidence="5">
    <location>
        <begin position="260"/>
        <end position="295"/>
    </location>
</feature>
<dbReference type="PANTHER" id="PTHR46468">
    <property type="entry name" value="SENTRIN-SPECIFIC PROTEASE 8"/>
    <property type="match status" value="1"/>
</dbReference>
<keyword evidence="3" id="KW-0378">Hydrolase</keyword>
<comment type="similarity">
    <text evidence="1">Belongs to the peptidase C48 family.</text>
</comment>
<dbReference type="OrthoDB" id="5065855at2759"/>
<dbReference type="GO" id="GO:0019784">
    <property type="term" value="F:deNEDDylase activity"/>
    <property type="evidence" value="ECO:0007669"/>
    <property type="project" value="InterPro"/>
</dbReference>
<reference evidence="7" key="1">
    <citation type="submission" date="2022-07" db="EMBL/GenBank/DDBJ databases">
        <title>Phylogenomic reconstructions and comparative analyses of Kickxellomycotina fungi.</title>
        <authorList>
            <person name="Reynolds N.K."/>
            <person name="Stajich J.E."/>
            <person name="Barry K."/>
            <person name="Grigoriev I.V."/>
            <person name="Crous P."/>
            <person name="Smith M.E."/>
        </authorList>
    </citation>
    <scope>NUCLEOTIDE SEQUENCE</scope>
    <source>
        <strain evidence="7">NBRC 105414</strain>
    </source>
</reference>